<dbReference type="PANTHER" id="PTHR31719:SF43">
    <property type="entry name" value="NAC TRANSCRIPTION FACTOR 56"/>
    <property type="match status" value="1"/>
</dbReference>
<dbReference type="PROSITE" id="PS51005">
    <property type="entry name" value="NAC"/>
    <property type="match status" value="1"/>
</dbReference>
<dbReference type="SUPFAM" id="SSF101941">
    <property type="entry name" value="NAC domain"/>
    <property type="match status" value="1"/>
</dbReference>
<proteinExistence type="predicted"/>
<evidence type="ECO:0000256" key="4">
    <source>
        <dbReference type="ARBA" id="ARBA00023242"/>
    </source>
</evidence>
<dbReference type="PANTHER" id="PTHR31719">
    <property type="entry name" value="NAC TRANSCRIPTION FACTOR 56"/>
    <property type="match status" value="1"/>
</dbReference>
<name>A0A7J7CMK9_TRIWF</name>
<evidence type="ECO:0000313" key="7">
    <source>
        <dbReference type="EMBL" id="KAF5735271.1"/>
    </source>
</evidence>
<evidence type="ECO:0000256" key="2">
    <source>
        <dbReference type="ARBA" id="ARBA00023125"/>
    </source>
</evidence>
<reference evidence="7 8" key="1">
    <citation type="journal article" date="2020" name="Nat. Commun.">
        <title>Genome of Tripterygium wilfordii and identification of cytochrome P450 involved in triptolide biosynthesis.</title>
        <authorList>
            <person name="Tu L."/>
            <person name="Su P."/>
            <person name="Zhang Z."/>
            <person name="Gao L."/>
            <person name="Wang J."/>
            <person name="Hu T."/>
            <person name="Zhou J."/>
            <person name="Zhang Y."/>
            <person name="Zhao Y."/>
            <person name="Liu Y."/>
            <person name="Song Y."/>
            <person name="Tong Y."/>
            <person name="Lu Y."/>
            <person name="Yang J."/>
            <person name="Xu C."/>
            <person name="Jia M."/>
            <person name="Peters R.J."/>
            <person name="Huang L."/>
            <person name="Gao W."/>
        </authorList>
    </citation>
    <scope>NUCLEOTIDE SEQUENCE [LARGE SCALE GENOMIC DNA]</scope>
    <source>
        <strain evidence="8">cv. XIE 37</strain>
        <tissue evidence="7">Leaf</tissue>
    </source>
</reference>
<evidence type="ECO:0000256" key="1">
    <source>
        <dbReference type="ARBA" id="ARBA00023015"/>
    </source>
</evidence>
<evidence type="ECO:0000313" key="8">
    <source>
        <dbReference type="Proteomes" id="UP000593562"/>
    </source>
</evidence>
<dbReference type="Proteomes" id="UP000593562">
    <property type="component" value="Unassembled WGS sequence"/>
</dbReference>
<keyword evidence="2" id="KW-0238">DNA-binding</keyword>
<dbReference type="EMBL" id="JAAARO010000015">
    <property type="protein sequence ID" value="KAF5735271.1"/>
    <property type="molecule type" value="Genomic_DNA"/>
</dbReference>
<protein>
    <recommendedName>
        <fullName evidence="6">NAC domain-containing protein</fullName>
    </recommendedName>
</protein>
<organism evidence="7 8">
    <name type="scientific">Tripterygium wilfordii</name>
    <name type="common">Thunder God vine</name>
    <dbReference type="NCBI Taxonomy" id="458696"/>
    <lineage>
        <taxon>Eukaryota</taxon>
        <taxon>Viridiplantae</taxon>
        <taxon>Streptophyta</taxon>
        <taxon>Embryophyta</taxon>
        <taxon>Tracheophyta</taxon>
        <taxon>Spermatophyta</taxon>
        <taxon>Magnoliopsida</taxon>
        <taxon>eudicotyledons</taxon>
        <taxon>Gunneridae</taxon>
        <taxon>Pentapetalae</taxon>
        <taxon>rosids</taxon>
        <taxon>fabids</taxon>
        <taxon>Celastrales</taxon>
        <taxon>Celastraceae</taxon>
        <taxon>Tripterygium</taxon>
    </lineage>
</organism>
<keyword evidence="1" id="KW-0805">Transcription regulation</keyword>
<dbReference type="GO" id="GO:0006355">
    <property type="term" value="P:regulation of DNA-templated transcription"/>
    <property type="evidence" value="ECO:0007669"/>
    <property type="project" value="InterPro"/>
</dbReference>
<dbReference type="Pfam" id="PF02365">
    <property type="entry name" value="NAM"/>
    <property type="match status" value="1"/>
</dbReference>
<keyword evidence="4" id="KW-0539">Nucleus</keyword>
<gene>
    <name evidence="7" type="ORF">HS088_TW15G00772</name>
</gene>
<dbReference type="AlphaFoldDB" id="A0A7J7CMK9"/>
<dbReference type="GO" id="GO:0003677">
    <property type="term" value="F:DNA binding"/>
    <property type="evidence" value="ECO:0007669"/>
    <property type="project" value="UniProtKB-KW"/>
</dbReference>
<feature type="domain" description="NAC" evidence="6">
    <location>
        <begin position="7"/>
        <end position="145"/>
    </location>
</feature>
<sequence>MDFINHLPPGYRFNPTAEDLLEFYLPRRQKGELFRPFVQDVDIYGNEPWTLFDYNQQSVFYVFSDLKKIGKRVQRRAGFGTWMGQNNIDVKDQYGNIIGVDRYFNFKIKGGSHDDHGRWTMHEFALVDERGNPLDDKVVCVIGHDTQISTKQSVVSKKRKGRMTSPTDEETSTKTLCMETSSPSSDLVVSKEAQSCLYGGGVGVATEQIDGLLLSDLFEPTPYMFRGTQLGEERQSMDTSSPSSALIVSESQSTEQIDGSLCFDPFDVLQGIHTSSLMPSEAEPQPYFEFDNEGELWVCLDRRNPKGL</sequence>
<evidence type="ECO:0000256" key="3">
    <source>
        <dbReference type="ARBA" id="ARBA00023163"/>
    </source>
</evidence>
<dbReference type="Gene3D" id="2.170.150.80">
    <property type="entry name" value="NAC domain"/>
    <property type="match status" value="1"/>
</dbReference>
<dbReference type="InterPro" id="IPR003441">
    <property type="entry name" value="NAC-dom"/>
</dbReference>
<feature type="region of interest" description="Disordered" evidence="5">
    <location>
        <begin position="152"/>
        <end position="179"/>
    </location>
</feature>
<dbReference type="InParanoid" id="A0A7J7CMK9"/>
<dbReference type="OrthoDB" id="774757at2759"/>
<keyword evidence="3" id="KW-0804">Transcription</keyword>
<dbReference type="InterPro" id="IPR036093">
    <property type="entry name" value="NAC_dom_sf"/>
</dbReference>
<accession>A0A7J7CMK9</accession>
<evidence type="ECO:0000259" key="6">
    <source>
        <dbReference type="PROSITE" id="PS51005"/>
    </source>
</evidence>
<keyword evidence="8" id="KW-1185">Reference proteome</keyword>
<comment type="caution">
    <text evidence="7">The sequence shown here is derived from an EMBL/GenBank/DDBJ whole genome shotgun (WGS) entry which is preliminary data.</text>
</comment>
<evidence type="ECO:0000256" key="5">
    <source>
        <dbReference type="SAM" id="MobiDB-lite"/>
    </source>
</evidence>